<dbReference type="EMBL" id="CM051402">
    <property type="protein sequence ID" value="KAJ4710982.1"/>
    <property type="molecule type" value="Genomic_DNA"/>
</dbReference>
<evidence type="ECO:0000313" key="1">
    <source>
        <dbReference type="EMBL" id="KAJ4710982.1"/>
    </source>
</evidence>
<dbReference type="Proteomes" id="UP001164539">
    <property type="component" value="Chromosome 9"/>
</dbReference>
<proteinExistence type="predicted"/>
<gene>
    <name evidence="1" type="ORF">OWV82_017075</name>
</gene>
<evidence type="ECO:0000313" key="2">
    <source>
        <dbReference type="Proteomes" id="UP001164539"/>
    </source>
</evidence>
<organism evidence="1 2">
    <name type="scientific">Melia azedarach</name>
    <name type="common">Chinaberry tree</name>
    <dbReference type="NCBI Taxonomy" id="155640"/>
    <lineage>
        <taxon>Eukaryota</taxon>
        <taxon>Viridiplantae</taxon>
        <taxon>Streptophyta</taxon>
        <taxon>Embryophyta</taxon>
        <taxon>Tracheophyta</taxon>
        <taxon>Spermatophyta</taxon>
        <taxon>Magnoliopsida</taxon>
        <taxon>eudicotyledons</taxon>
        <taxon>Gunneridae</taxon>
        <taxon>Pentapetalae</taxon>
        <taxon>rosids</taxon>
        <taxon>malvids</taxon>
        <taxon>Sapindales</taxon>
        <taxon>Meliaceae</taxon>
        <taxon>Melia</taxon>
    </lineage>
</organism>
<keyword evidence="2" id="KW-1185">Reference proteome</keyword>
<protein>
    <submittedName>
        <fullName evidence="1">Cytochrome P450</fullName>
    </submittedName>
</protein>
<comment type="caution">
    <text evidence="1">The sequence shown here is derived from an EMBL/GenBank/DDBJ whole genome shotgun (WGS) entry which is preliminary data.</text>
</comment>
<name>A0ACC1XJE9_MELAZ</name>
<reference evidence="1 2" key="1">
    <citation type="journal article" date="2023" name="Science">
        <title>Complex scaffold remodeling in plant triterpene biosynthesis.</title>
        <authorList>
            <person name="De La Pena R."/>
            <person name="Hodgson H."/>
            <person name="Liu J.C."/>
            <person name="Stephenson M.J."/>
            <person name="Martin A.C."/>
            <person name="Owen C."/>
            <person name="Harkess A."/>
            <person name="Leebens-Mack J."/>
            <person name="Jimenez L.E."/>
            <person name="Osbourn A."/>
            <person name="Sattely E.S."/>
        </authorList>
    </citation>
    <scope>NUCLEOTIDE SEQUENCE [LARGE SCALE GENOMIC DNA]</scope>
    <source>
        <strain evidence="2">cv. JPN11</strain>
        <tissue evidence="1">Leaf</tissue>
    </source>
</reference>
<sequence>MAVYALSIWLFVLLLPLLLLLKKIVRHNQQLPPGPPKLPVVGNFHQLGALPHQSLKRLSQKYGAVMFLKLGRTPLVVISSAEAAREVLKIHDLDCCSRPLLTGTGKLSYNYLDIGFAPYGDHWRQMRKMSTLELFSLKRVQSFRFIREEEVALLIDSITESSSSATPVDISEKMFGLTGSIVFRMAFGKRFRGSNYDGNNRLPELIHAAESLASFSAEECFPNFGWIIDRISGYHGKLEGVFLELDTLLQELINDHLKPERTKQEQEDFIDVMLKMEREQTETVGEARLTKNHIKAVLMNILMGGVDTSALTVIWAMAELCRNPRLMSKARDEVRKCIGKKRRVTEADIDQLHYLKMIIKETLRLHPPAPLLFARKAMSHFKVNDHNIYPETVIQINVWAIGKDPIYWKNPEEFYPDRFIDNPIDFRGQHFELLPFGAGRRSCPGIHMGLITAELALANLLYCFDWKLPEGVKEEDLNMEEAASQGMTIAKKTPLVLVPVN</sequence>
<accession>A0ACC1XJE9</accession>